<organism evidence="1 2">
    <name type="scientific">Pontibacter akesuensis</name>
    <dbReference type="NCBI Taxonomy" id="388950"/>
    <lineage>
        <taxon>Bacteria</taxon>
        <taxon>Pseudomonadati</taxon>
        <taxon>Bacteroidota</taxon>
        <taxon>Cytophagia</taxon>
        <taxon>Cytophagales</taxon>
        <taxon>Hymenobacteraceae</taxon>
        <taxon>Pontibacter</taxon>
    </lineage>
</organism>
<protein>
    <submittedName>
        <fullName evidence="1">Uncharacterized protein</fullName>
    </submittedName>
</protein>
<evidence type="ECO:0000313" key="2">
    <source>
        <dbReference type="Proteomes" id="UP000182491"/>
    </source>
</evidence>
<dbReference type="OrthoDB" id="853786at2"/>
<dbReference type="EMBL" id="FPCA01000007">
    <property type="protein sequence ID" value="SFU99664.1"/>
    <property type="molecule type" value="Genomic_DNA"/>
</dbReference>
<accession>A0A1I7KQK8</accession>
<keyword evidence="2" id="KW-1185">Reference proteome</keyword>
<proteinExistence type="predicted"/>
<name>A0A1I7KQK8_9BACT</name>
<gene>
    <name evidence="1" type="ORF">SAMN04487941_3986</name>
</gene>
<evidence type="ECO:0000313" key="1">
    <source>
        <dbReference type="EMBL" id="SFU99664.1"/>
    </source>
</evidence>
<dbReference type="AlphaFoldDB" id="A0A1I7KQK8"/>
<reference evidence="2" key="1">
    <citation type="submission" date="2016-10" db="EMBL/GenBank/DDBJ databases">
        <authorList>
            <person name="Varghese N."/>
        </authorList>
    </citation>
    <scope>NUCLEOTIDE SEQUENCE [LARGE SCALE GENOMIC DNA]</scope>
    <source>
        <strain evidence="2">DSM 18820</strain>
    </source>
</reference>
<sequence>MTALEEEDLKMKYGIIVSKLRDAIAKNKAACPQLNLVSVYLDRTQTEVDVEEGHLQKLEALCAYLARLGATCYVTRHLHYNLCADVESARNNSAFFNQLKNYIEVPE</sequence>
<dbReference type="Proteomes" id="UP000182491">
    <property type="component" value="Unassembled WGS sequence"/>
</dbReference>
<dbReference type="RefSeq" id="WP_068840270.1">
    <property type="nucleotide sequence ID" value="NZ_BMXC01000008.1"/>
</dbReference>